<dbReference type="PANTHER" id="PTHR16222:SF24">
    <property type="entry name" value="ADP-RIBOSYLHYDROLASE ARH3"/>
    <property type="match status" value="1"/>
</dbReference>
<gene>
    <name evidence="4" type="ORF">CHH57_06010</name>
</gene>
<comment type="cofactor">
    <cofactor evidence="3">
        <name>Mg(2+)</name>
        <dbReference type="ChEBI" id="CHEBI:18420"/>
    </cofactor>
    <text evidence="3">Binds 2 magnesium ions per subunit.</text>
</comment>
<dbReference type="KEGG" id="bcir:C2I06_17880"/>
<comment type="caution">
    <text evidence="4">The sequence shown here is derived from an EMBL/GenBank/DDBJ whole genome shotgun (WGS) entry which is preliminary data.</text>
</comment>
<dbReference type="RefSeq" id="WP_095329384.1">
    <property type="nucleotide sequence ID" value="NZ_CP026031.1"/>
</dbReference>
<feature type="binding site" evidence="3">
    <location>
        <position position="233"/>
    </location>
    <ligand>
        <name>Mg(2+)</name>
        <dbReference type="ChEBI" id="CHEBI:18420"/>
        <label>1</label>
    </ligand>
</feature>
<dbReference type="EMBL" id="NPBQ01000032">
    <property type="protein sequence ID" value="PAD84167.1"/>
    <property type="molecule type" value="Genomic_DNA"/>
</dbReference>
<dbReference type="AlphaFoldDB" id="A0A268FFS9"/>
<feature type="binding site" evidence="3">
    <location>
        <position position="49"/>
    </location>
    <ligand>
        <name>Mg(2+)</name>
        <dbReference type="ChEBI" id="CHEBI:18420"/>
        <label>1</label>
    </ligand>
</feature>
<evidence type="ECO:0000313" key="4">
    <source>
        <dbReference type="EMBL" id="PAD84167.1"/>
    </source>
</evidence>
<proteinExistence type="inferred from homology"/>
<feature type="binding site" evidence="3">
    <location>
        <position position="230"/>
    </location>
    <ligand>
        <name>Mg(2+)</name>
        <dbReference type="ChEBI" id="CHEBI:18420"/>
        <label>1</label>
    </ligand>
</feature>
<protein>
    <submittedName>
        <fullName evidence="4">ADP-ribosylglycohydrolase</fullName>
    </submittedName>
</protein>
<dbReference type="SUPFAM" id="SSF101478">
    <property type="entry name" value="ADP-ribosylglycohydrolase"/>
    <property type="match status" value="1"/>
</dbReference>
<dbReference type="InterPro" id="IPR050792">
    <property type="entry name" value="ADP-ribosylglycohydrolase"/>
</dbReference>
<dbReference type="GO" id="GO:0016787">
    <property type="term" value="F:hydrolase activity"/>
    <property type="evidence" value="ECO:0007669"/>
    <property type="project" value="UniProtKB-KW"/>
</dbReference>
<evidence type="ECO:0000256" key="2">
    <source>
        <dbReference type="ARBA" id="ARBA00022801"/>
    </source>
</evidence>
<sequence length="275" mass="30645">MLLKSAVYGFIIGDALGVPHEFKIRGTYACETMTNGGVWNQPVGTWSDDTSMLLATLDSINHENGINIKDMRNRFLDWMHHAKYTARNETFDIGLTTQQALMDGIGKSDVRSNGNGSLMRILPLAFIDCDDKKVKEVSSITHAHDISKKACLIYVDIVRRLIKNENLKDILNNQTHEEPFTRLNSLHELAESEIKSTGYVVDTLEAALWCVLQSHSYKETVLKAINLGGDTDTIAAIAGGLAGIIYGYDAIPKEWIDTLHNKELITAILLKQKLE</sequence>
<evidence type="ECO:0000256" key="1">
    <source>
        <dbReference type="ARBA" id="ARBA00010702"/>
    </source>
</evidence>
<dbReference type="InterPro" id="IPR005502">
    <property type="entry name" value="Ribosyl_crysJ1"/>
</dbReference>
<dbReference type="InterPro" id="IPR036705">
    <property type="entry name" value="Ribosyl_crysJ1_sf"/>
</dbReference>
<accession>A0A268FFS9</accession>
<dbReference type="GO" id="GO:0046872">
    <property type="term" value="F:metal ion binding"/>
    <property type="evidence" value="ECO:0007669"/>
    <property type="project" value="UniProtKB-KW"/>
</dbReference>
<dbReference type="Gene3D" id="1.10.4080.10">
    <property type="entry name" value="ADP-ribosylation/Crystallin J1"/>
    <property type="match status" value="1"/>
</dbReference>
<organism evidence="4 5">
    <name type="scientific">Niallia circulans</name>
    <name type="common">Bacillus circulans</name>
    <dbReference type="NCBI Taxonomy" id="1397"/>
    <lineage>
        <taxon>Bacteria</taxon>
        <taxon>Bacillati</taxon>
        <taxon>Bacillota</taxon>
        <taxon>Bacilli</taxon>
        <taxon>Bacillales</taxon>
        <taxon>Bacillaceae</taxon>
        <taxon>Niallia</taxon>
    </lineage>
</organism>
<feature type="binding site" evidence="3">
    <location>
        <position position="47"/>
    </location>
    <ligand>
        <name>Mg(2+)</name>
        <dbReference type="ChEBI" id="CHEBI:18420"/>
        <label>1</label>
    </ligand>
</feature>
<keyword evidence="3" id="KW-0479">Metal-binding</keyword>
<feature type="binding site" evidence="3">
    <location>
        <position position="48"/>
    </location>
    <ligand>
        <name>Mg(2+)</name>
        <dbReference type="ChEBI" id="CHEBI:18420"/>
        <label>1</label>
    </ligand>
</feature>
<dbReference type="PANTHER" id="PTHR16222">
    <property type="entry name" value="ADP-RIBOSYLGLYCOHYDROLASE"/>
    <property type="match status" value="1"/>
</dbReference>
<dbReference type="Pfam" id="PF03747">
    <property type="entry name" value="ADP_ribosyl_GH"/>
    <property type="match status" value="1"/>
</dbReference>
<comment type="similarity">
    <text evidence="1">Belongs to the ADP-ribosylglycohydrolase family.</text>
</comment>
<evidence type="ECO:0000313" key="5">
    <source>
        <dbReference type="Proteomes" id="UP000216961"/>
    </source>
</evidence>
<keyword evidence="2" id="KW-0378">Hydrolase</keyword>
<reference evidence="4 5" key="1">
    <citation type="submission" date="2017-07" db="EMBL/GenBank/DDBJ databases">
        <title>Isolation and whole genome analysis of endospore-forming bacteria from heroin.</title>
        <authorList>
            <person name="Kalinowski J."/>
            <person name="Ahrens B."/>
            <person name="Al-Dilaimi A."/>
            <person name="Winkler A."/>
            <person name="Wibberg D."/>
            <person name="Schleenbecker U."/>
            <person name="Ruckert C."/>
            <person name="Wolfel R."/>
            <person name="Grass G."/>
        </authorList>
    </citation>
    <scope>NUCLEOTIDE SEQUENCE [LARGE SCALE GENOMIC DNA]</scope>
    <source>
        <strain evidence="4 5">7521-2</strain>
    </source>
</reference>
<name>A0A268FFS9_NIACI</name>
<dbReference type="Proteomes" id="UP000216961">
    <property type="component" value="Unassembled WGS sequence"/>
</dbReference>
<evidence type="ECO:0000256" key="3">
    <source>
        <dbReference type="PIRSR" id="PIRSR605502-1"/>
    </source>
</evidence>
<feature type="binding site" evidence="3">
    <location>
        <position position="232"/>
    </location>
    <ligand>
        <name>Mg(2+)</name>
        <dbReference type="ChEBI" id="CHEBI:18420"/>
        <label>1</label>
    </ligand>
</feature>
<keyword evidence="3" id="KW-0460">Magnesium</keyword>